<dbReference type="Pfam" id="PF00672">
    <property type="entry name" value="HAMP"/>
    <property type="match status" value="1"/>
</dbReference>
<keyword evidence="5" id="KW-0597">Phosphoprotein</keyword>
<keyword evidence="6" id="KW-0808">Transferase</keyword>
<dbReference type="SMART" id="SM00304">
    <property type="entry name" value="HAMP"/>
    <property type="match status" value="1"/>
</dbReference>
<keyword evidence="8" id="KW-0547">Nucleotide-binding</keyword>
<dbReference type="InterPro" id="IPR003661">
    <property type="entry name" value="HisK_dim/P_dom"/>
</dbReference>
<dbReference type="GO" id="GO:0016301">
    <property type="term" value="F:kinase activity"/>
    <property type="evidence" value="ECO:0007669"/>
    <property type="project" value="UniProtKB-KW"/>
</dbReference>
<proteinExistence type="predicted"/>
<dbReference type="EMBL" id="BNEC01000005">
    <property type="protein sequence ID" value="GHI69545.1"/>
    <property type="molecule type" value="Genomic_DNA"/>
</dbReference>
<comment type="caution">
    <text evidence="16">The sequence shown here is derived from an EMBL/GenBank/DDBJ whole genome shotgun (WGS) entry which is preliminary data.</text>
</comment>
<dbReference type="Gene3D" id="1.10.287.130">
    <property type="match status" value="1"/>
</dbReference>
<dbReference type="Pfam" id="PF00512">
    <property type="entry name" value="HisKA"/>
    <property type="match status" value="1"/>
</dbReference>
<evidence type="ECO:0000313" key="17">
    <source>
        <dbReference type="Proteomes" id="UP000613974"/>
    </source>
</evidence>
<gene>
    <name evidence="16" type="ORF">Snoj_34630</name>
</gene>
<dbReference type="InterPro" id="IPR005467">
    <property type="entry name" value="His_kinase_dom"/>
</dbReference>
<dbReference type="Gene3D" id="3.30.565.10">
    <property type="entry name" value="Histidine kinase-like ATPase, C-terminal domain"/>
    <property type="match status" value="1"/>
</dbReference>
<keyword evidence="12" id="KW-0902">Two-component regulatory system</keyword>
<dbReference type="InterPro" id="IPR003594">
    <property type="entry name" value="HATPase_dom"/>
</dbReference>
<dbReference type="PROSITE" id="PS50109">
    <property type="entry name" value="HIS_KIN"/>
    <property type="match status" value="1"/>
</dbReference>
<reference evidence="17" key="1">
    <citation type="submission" date="2023-07" db="EMBL/GenBank/DDBJ databases">
        <title>Whole genome shotgun sequence of Streptomyces nojiriensis NBRC 13794.</title>
        <authorList>
            <person name="Komaki H."/>
            <person name="Tamura T."/>
        </authorList>
    </citation>
    <scope>NUCLEOTIDE SEQUENCE [LARGE SCALE GENOMIC DNA]</scope>
    <source>
        <strain evidence="17">NBRC 13794</strain>
    </source>
</reference>
<comment type="subcellular location">
    <subcellularLocation>
        <location evidence="2">Cell membrane</location>
        <topology evidence="2">Multi-pass membrane protein</topology>
    </subcellularLocation>
</comment>
<evidence type="ECO:0000256" key="4">
    <source>
        <dbReference type="ARBA" id="ARBA00022475"/>
    </source>
</evidence>
<dbReference type="PROSITE" id="PS50885">
    <property type="entry name" value="HAMP"/>
    <property type="match status" value="1"/>
</dbReference>
<keyword evidence="11 13" id="KW-1133">Transmembrane helix</keyword>
<evidence type="ECO:0000256" key="6">
    <source>
        <dbReference type="ARBA" id="ARBA00022679"/>
    </source>
</evidence>
<keyword evidence="10" id="KW-0067">ATP-binding</keyword>
<feature type="domain" description="HAMP" evidence="15">
    <location>
        <begin position="162"/>
        <end position="214"/>
    </location>
</feature>
<dbReference type="Proteomes" id="UP000613974">
    <property type="component" value="Unassembled WGS sequence"/>
</dbReference>
<evidence type="ECO:0000256" key="12">
    <source>
        <dbReference type="ARBA" id="ARBA00023012"/>
    </source>
</evidence>
<dbReference type="InterPro" id="IPR003660">
    <property type="entry name" value="HAMP_dom"/>
</dbReference>
<evidence type="ECO:0000256" key="9">
    <source>
        <dbReference type="ARBA" id="ARBA00022777"/>
    </source>
</evidence>
<feature type="domain" description="Histidine kinase" evidence="14">
    <location>
        <begin position="222"/>
        <end position="424"/>
    </location>
</feature>
<dbReference type="SUPFAM" id="SSF158472">
    <property type="entry name" value="HAMP domain-like"/>
    <property type="match status" value="1"/>
</dbReference>
<sequence length="425" mass="44252">MRVAVSAVLVALVLLAGPLAWVIHRSFFEDERGALERTALAATVTVGPEFASGDALELTPPRPGGKLGVYDLASRLRAGSGGPVADRVTREAAGGRAVSGRTGADLVVAVPVVSEEKVIAVVRATVPARSVWTRVLWGWALLLGVTLAALATAVLVARRQARALSTPVEALSRTARAIADGDLGARAAPCGITELDQLANSQNSMVERLTQLLRRERDFSANASHQLRTPLTGLQLGLEAARQLPPGSDLRPALREALETARHLEETVEEVLRLARSGTEDEPPLPREALVRVLERAESRWHGALAAAGRRLEVRSQPGAGSFEVPGRTTAQILDVLIDNALRHGRGATSVTAREAAGAVAVDVADEGTLTLDPGTVFARGGTGGSGTGIGLAVARELAEAAGGRLSLRGAEPTTFTLLLPGAQG</sequence>
<accession>A0ABQ3SN31</accession>
<name>A0ABQ3SN31_9ACTN</name>
<protein>
    <recommendedName>
        <fullName evidence="3">histidine kinase</fullName>
        <ecNumber evidence="3">2.7.13.3</ecNumber>
    </recommendedName>
</protein>
<dbReference type="InterPro" id="IPR036890">
    <property type="entry name" value="HATPase_C_sf"/>
</dbReference>
<dbReference type="EC" id="2.7.13.3" evidence="3"/>
<dbReference type="SMART" id="SM00388">
    <property type="entry name" value="HisKA"/>
    <property type="match status" value="1"/>
</dbReference>
<evidence type="ECO:0000259" key="14">
    <source>
        <dbReference type="PROSITE" id="PS50109"/>
    </source>
</evidence>
<dbReference type="SUPFAM" id="SSF47384">
    <property type="entry name" value="Homodimeric domain of signal transducing histidine kinase"/>
    <property type="match status" value="1"/>
</dbReference>
<keyword evidence="13" id="KW-0472">Membrane</keyword>
<evidence type="ECO:0000256" key="11">
    <source>
        <dbReference type="ARBA" id="ARBA00022989"/>
    </source>
</evidence>
<evidence type="ECO:0000256" key="2">
    <source>
        <dbReference type="ARBA" id="ARBA00004651"/>
    </source>
</evidence>
<evidence type="ECO:0000313" key="16">
    <source>
        <dbReference type="EMBL" id="GHI69545.1"/>
    </source>
</evidence>
<organism evidence="16 17">
    <name type="scientific">Streptomyces nojiriensis</name>
    <dbReference type="NCBI Taxonomy" id="66374"/>
    <lineage>
        <taxon>Bacteria</taxon>
        <taxon>Bacillati</taxon>
        <taxon>Actinomycetota</taxon>
        <taxon>Actinomycetes</taxon>
        <taxon>Kitasatosporales</taxon>
        <taxon>Streptomycetaceae</taxon>
        <taxon>Streptomyces</taxon>
    </lineage>
</organism>
<dbReference type="PANTHER" id="PTHR44936">
    <property type="entry name" value="SENSOR PROTEIN CREC"/>
    <property type="match status" value="1"/>
</dbReference>
<evidence type="ECO:0000256" key="3">
    <source>
        <dbReference type="ARBA" id="ARBA00012438"/>
    </source>
</evidence>
<dbReference type="Gene3D" id="6.10.340.10">
    <property type="match status" value="1"/>
</dbReference>
<dbReference type="CDD" id="cd00082">
    <property type="entry name" value="HisKA"/>
    <property type="match status" value="1"/>
</dbReference>
<dbReference type="CDD" id="cd06225">
    <property type="entry name" value="HAMP"/>
    <property type="match status" value="1"/>
</dbReference>
<evidence type="ECO:0000256" key="8">
    <source>
        <dbReference type="ARBA" id="ARBA00022741"/>
    </source>
</evidence>
<dbReference type="PANTHER" id="PTHR44936:SF9">
    <property type="entry name" value="SENSOR PROTEIN CREC"/>
    <property type="match status" value="1"/>
</dbReference>
<dbReference type="SUPFAM" id="SSF55874">
    <property type="entry name" value="ATPase domain of HSP90 chaperone/DNA topoisomerase II/histidine kinase"/>
    <property type="match status" value="1"/>
</dbReference>
<feature type="transmembrane region" description="Helical" evidence="13">
    <location>
        <begin position="136"/>
        <end position="157"/>
    </location>
</feature>
<evidence type="ECO:0000256" key="5">
    <source>
        <dbReference type="ARBA" id="ARBA00022553"/>
    </source>
</evidence>
<keyword evidence="17" id="KW-1185">Reference proteome</keyword>
<evidence type="ECO:0000256" key="1">
    <source>
        <dbReference type="ARBA" id="ARBA00000085"/>
    </source>
</evidence>
<dbReference type="Pfam" id="PF02518">
    <property type="entry name" value="HATPase_c"/>
    <property type="match status" value="1"/>
</dbReference>
<dbReference type="InterPro" id="IPR036097">
    <property type="entry name" value="HisK_dim/P_sf"/>
</dbReference>
<keyword evidence="4" id="KW-1003">Cell membrane</keyword>
<keyword evidence="7 13" id="KW-0812">Transmembrane</keyword>
<evidence type="ECO:0000256" key="10">
    <source>
        <dbReference type="ARBA" id="ARBA00022840"/>
    </source>
</evidence>
<evidence type="ECO:0000256" key="7">
    <source>
        <dbReference type="ARBA" id="ARBA00022692"/>
    </source>
</evidence>
<dbReference type="InterPro" id="IPR050980">
    <property type="entry name" value="2C_sensor_his_kinase"/>
</dbReference>
<keyword evidence="9 16" id="KW-0418">Kinase</keyword>
<evidence type="ECO:0000259" key="15">
    <source>
        <dbReference type="PROSITE" id="PS50885"/>
    </source>
</evidence>
<dbReference type="SMART" id="SM00387">
    <property type="entry name" value="HATPase_c"/>
    <property type="match status" value="1"/>
</dbReference>
<comment type="catalytic activity">
    <reaction evidence="1">
        <text>ATP + protein L-histidine = ADP + protein N-phospho-L-histidine.</text>
        <dbReference type="EC" id="2.7.13.3"/>
    </reaction>
</comment>
<evidence type="ECO:0000256" key="13">
    <source>
        <dbReference type="SAM" id="Phobius"/>
    </source>
</evidence>